<comment type="caution">
    <text evidence="2">The sequence shown here is derived from an EMBL/GenBank/DDBJ whole genome shotgun (WGS) entry which is preliminary data.</text>
</comment>
<feature type="region of interest" description="Disordered" evidence="1">
    <location>
        <begin position="1"/>
        <end position="21"/>
    </location>
</feature>
<dbReference type="Proteomes" id="UP000284706">
    <property type="component" value="Unassembled WGS sequence"/>
</dbReference>
<protein>
    <submittedName>
        <fullName evidence="2">Uncharacterized protein</fullName>
    </submittedName>
</protein>
<dbReference type="InParanoid" id="A0A409YLM6"/>
<name>A0A409YLM6_9AGAR</name>
<evidence type="ECO:0000313" key="2">
    <source>
        <dbReference type="EMBL" id="PPR03494.1"/>
    </source>
</evidence>
<reference evidence="2 3" key="1">
    <citation type="journal article" date="2018" name="Evol. Lett.">
        <title>Horizontal gene cluster transfer increased hallucinogenic mushroom diversity.</title>
        <authorList>
            <person name="Reynolds H.T."/>
            <person name="Vijayakumar V."/>
            <person name="Gluck-Thaler E."/>
            <person name="Korotkin H.B."/>
            <person name="Matheny P.B."/>
            <person name="Slot J.C."/>
        </authorList>
    </citation>
    <scope>NUCLEOTIDE SEQUENCE [LARGE SCALE GENOMIC DNA]</scope>
    <source>
        <strain evidence="2 3">SRW20</strain>
    </source>
</reference>
<dbReference type="AlphaFoldDB" id="A0A409YLM6"/>
<accession>A0A409YLM6</accession>
<evidence type="ECO:0000256" key="1">
    <source>
        <dbReference type="SAM" id="MobiDB-lite"/>
    </source>
</evidence>
<keyword evidence="3" id="KW-1185">Reference proteome</keyword>
<dbReference type="EMBL" id="NHYE01000735">
    <property type="protein sequence ID" value="PPR03494.1"/>
    <property type="molecule type" value="Genomic_DNA"/>
</dbReference>
<proteinExistence type="predicted"/>
<sequence>MPVVSPNSILSKTPVPSGQTPLEDNATRCCLRQTRDILDPSYYYCHYSASSLFQLQLLTWPIFFVLQILWDATRHIGTLANISPVQSPTFINLRDLNRIADSSTSSVYAVPSTSRMAEKF</sequence>
<organism evidence="2 3">
    <name type="scientific">Gymnopilus dilepis</name>
    <dbReference type="NCBI Taxonomy" id="231916"/>
    <lineage>
        <taxon>Eukaryota</taxon>
        <taxon>Fungi</taxon>
        <taxon>Dikarya</taxon>
        <taxon>Basidiomycota</taxon>
        <taxon>Agaricomycotina</taxon>
        <taxon>Agaricomycetes</taxon>
        <taxon>Agaricomycetidae</taxon>
        <taxon>Agaricales</taxon>
        <taxon>Agaricineae</taxon>
        <taxon>Hymenogastraceae</taxon>
        <taxon>Gymnopilus</taxon>
    </lineage>
</organism>
<evidence type="ECO:0000313" key="3">
    <source>
        <dbReference type="Proteomes" id="UP000284706"/>
    </source>
</evidence>
<gene>
    <name evidence="2" type="ORF">CVT26_007900</name>
</gene>